<comment type="caution">
    <text evidence="2">The sequence shown here is derived from an EMBL/GenBank/DDBJ whole genome shotgun (WGS) entry which is preliminary data.</text>
</comment>
<name>A0A1V8M2N3_9GAMM</name>
<dbReference type="EMBL" id="LPUF01000003">
    <property type="protein sequence ID" value="OQK15792.1"/>
    <property type="molecule type" value="Genomic_DNA"/>
</dbReference>
<dbReference type="Gene3D" id="3.30.70.120">
    <property type="match status" value="1"/>
</dbReference>
<keyword evidence="3" id="KW-1185">Reference proteome</keyword>
<dbReference type="Pfam" id="PF02641">
    <property type="entry name" value="DUF190"/>
    <property type="match status" value="1"/>
</dbReference>
<proteinExistence type="inferred from homology"/>
<dbReference type="STRING" id="1420851.AU255_16505"/>
<organism evidence="2 3">
    <name type="scientific">Methyloprofundus sedimenti</name>
    <dbReference type="NCBI Taxonomy" id="1420851"/>
    <lineage>
        <taxon>Bacteria</taxon>
        <taxon>Pseudomonadati</taxon>
        <taxon>Pseudomonadota</taxon>
        <taxon>Gammaproteobacteria</taxon>
        <taxon>Methylococcales</taxon>
        <taxon>Methylococcaceae</taxon>
        <taxon>Methyloprofundus</taxon>
    </lineage>
</organism>
<dbReference type="PANTHER" id="PTHR35983">
    <property type="entry name" value="UPF0166 PROTEIN TM_0021"/>
    <property type="match status" value="1"/>
</dbReference>
<dbReference type="InterPro" id="IPR011322">
    <property type="entry name" value="N-reg_PII-like_a/b"/>
</dbReference>
<reference evidence="2 3" key="1">
    <citation type="submission" date="2015-12" db="EMBL/GenBank/DDBJ databases">
        <authorList>
            <person name="Shamseldin A."/>
            <person name="Moawad H."/>
            <person name="Abd El-Rahim W.M."/>
            <person name="Sadowsky M.J."/>
        </authorList>
    </citation>
    <scope>NUCLEOTIDE SEQUENCE [LARGE SCALE GENOMIC DNA]</scope>
    <source>
        <strain evidence="2 3">WF1</strain>
    </source>
</reference>
<accession>A0A1V8M2N3</accession>
<dbReference type="Proteomes" id="UP000191980">
    <property type="component" value="Unassembled WGS sequence"/>
</dbReference>
<dbReference type="InterPro" id="IPR003793">
    <property type="entry name" value="UPF0166"/>
</dbReference>
<protein>
    <submittedName>
        <fullName evidence="2">Uncharacterized protein</fullName>
    </submittedName>
</protein>
<sequence>MSQRPVTIARVYTLEGHDHLNHTLEILHQEKIVGVSVIRGIAGIGSTGELHTSTILSLSLELPIIIEFHDQPEKVEKAITVLKAKLDLKHIISWSAMAHI</sequence>
<dbReference type="OrthoDB" id="5295185at2"/>
<dbReference type="RefSeq" id="WP_080524020.1">
    <property type="nucleotide sequence ID" value="NZ_LPUF01000003.1"/>
</dbReference>
<dbReference type="PANTHER" id="PTHR35983:SF1">
    <property type="entry name" value="UPF0166 PROTEIN TM_0021"/>
    <property type="match status" value="1"/>
</dbReference>
<evidence type="ECO:0000313" key="2">
    <source>
        <dbReference type="EMBL" id="OQK15792.1"/>
    </source>
</evidence>
<dbReference type="InterPro" id="IPR015867">
    <property type="entry name" value="N-reg_PII/ATP_PRibTrfase_C"/>
</dbReference>
<dbReference type="SUPFAM" id="SSF54913">
    <property type="entry name" value="GlnB-like"/>
    <property type="match status" value="1"/>
</dbReference>
<dbReference type="AlphaFoldDB" id="A0A1V8M2N3"/>
<evidence type="ECO:0000313" key="3">
    <source>
        <dbReference type="Proteomes" id="UP000191980"/>
    </source>
</evidence>
<comment type="similarity">
    <text evidence="1">Belongs to the UPF0166 family.</text>
</comment>
<gene>
    <name evidence="2" type="ORF">AU255_16505</name>
</gene>
<evidence type="ECO:0000256" key="1">
    <source>
        <dbReference type="ARBA" id="ARBA00010554"/>
    </source>
</evidence>